<feature type="site" description="Important for catalytic activity" evidence="7">
    <location>
        <position position="219"/>
    </location>
</feature>
<dbReference type="KEGG" id="cbaa:SRAA_1025"/>
<dbReference type="Gene3D" id="3.30.1490.480">
    <property type="entry name" value="Endolytic murein transglycosylase"/>
    <property type="match status" value="1"/>
</dbReference>
<name>A0A060NPQ9_9BURK</name>
<keyword evidence="8" id="KW-0732">Signal</keyword>
<feature type="chain" id="PRO_5001588993" description="Endolytic murein transglycosylase" evidence="8">
    <location>
        <begin position="24"/>
        <end position="335"/>
    </location>
</feature>
<keyword evidence="2 7" id="KW-0812">Transmembrane</keyword>
<dbReference type="NCBIfam" id="TIGR00247">
    <property type="entry name" value="endolytic transglycosylase MltG"/>
    <property type="match status" value="1"/>
</dbReference>
<dbReference type="Proteomes" id="UP000067461">
    <property type="component" value="Chromosome"/>
</dbReference>
<evidence type="ECO:0000256" key="7">
    <source>
        <dbReference type="HAMAP-Rule" id="MF_02065"/>
    </source>
</evidence>
<keyword evidence="7" id="KW-0997">Cell inner membrane</keyword>
<dbReference type="GO" id="GO:0005886">
    <property type="term" value="C:plasma membrane"/>
    <property type="evidence" value="ECO:0007669"/>
    <property type="project" value="UniProtKB-UniRule"/>
</dbReference>
<evidence type="ECO:0000313" key="10">
    <source>
        <dbReference type="Proteomes" id="UP000067461"/>
    </source>
</evidence>
<evidence type="ECO:0000256" key="2">
    <source>
        <dbReference type="ARBA" id="ARBA00022692"/>
    </source>
</evidence>
<keyword evidence="6 7" id="KW-0961">Cell wall biogenesis/degradation</keyword>
<reference evidence="9 10" key="1">
    <citation type="journal article" date="2014" name="Nat. Commun.">
        <title>Physiological and genomic features of highly alkaliphilic hydrogen-utilizing Betaproteobacteria from a continental serpentinizing site.</title>
        <authorList>
            <person name="Suzuki S."/>
            <person name="Kuenen J.G."/>
            <person name="Schipper K."/>
            <person name="van der Velde S."/>
            <person name="Ishii S."/>
            <person name="Wu A."/>
            <person name="Sorokin D.Y."/>
            <person name="Tenney A."/>
            <person name="Meng X.Y."/>
            <person name="Morrill P.L."/>
            <person name="Kamagata Y."/>
            <person name="Muyzer G."/>
            <person name="Nealson K.H."/>
        </authorList>
    </citation>
    <scope>NUCLEOTIDE SEQUENCE [LARGE SCALE GENOMIC DNA]</scope>
    <source>
        <strain evidence="9 10">A1</strain>
    </source>
</reference>
<dbReference type="Pfam" id="PF02618">
    <property type="entry name" value="YceG"/>
    <property type="match status" value="1"/>
</dbReference>
<evidence type="ECO:0000256" key="4">
    <source>
        <dbReference type="ARBA" id="ARBA00023136"/>
    </source>
</evidence>
<proteinExistence type="inferred from homology"/>
<dbReference type="CDD" id="cd08010">
    <property type="entry name" value="MltG_like"/>
    <property type="match status" value="1"/>
</dbReference>
<keyword evidence="5 7" id="KW-0456">Lyase</keyword>
<evidence type="ECO:0000256" key="1">
    <source>
        <dbReference type="ARBA" id="ARBA00022475"/>
    </source>
</evidence>
<gene>
    <name evidence="7" type="primary">mltG</name>
    <name evidence="9" type="ORF">SRAA_1025</name>
</gene>
<evidence type="ECO:0000256" key="3">
    <source>
        <dbReference type="ARBA" id="ARBA00022989"/>
    </source>
</evidence>
<dbReference type="AlphaFoldDB" id="A0A060NPQ9"/>
<dbReference type="Gene3D" id="3.30.160.60">
    <property type="entry name" value="Classic Zinc Finger"/>
    <property type="match status" value="1"/>
</dbReference>
<evidence type="ECO:0000256" key="5">
    <source>
        <dbReference type="ARBA" id="ARBA00023239"/>
    </source>
</evidence>
<dbReference type="GO" id="GO:0008932">
    <property type="term" value="F:lytic endotransglycosylase activity"/>
    <property type="evidence" value="ECO:0007669"/>
    <property type="project" value="UniProtKB-UniRule"/>
</dbReference>
<comment type="catalytic activity">
    <reaction evidence="7">
        <text>a peptidoglycan chain = a peptidoglycan chain with N-acetyl-1,6-anhydromuramyl-[peptide] at the reducing end + a peptidoglycan chain with N-acetylglucosamine at the non-reducing end.</text>
        <dbReference type="EC" id="4.2.2.29"/>
    </reaction>
</comment>
<organism evidence="9 10">
    <name type="scientific">Serpentinimonas raichei</name>
    <dbReference type="NCBI Taxonomy" id="1458425"/>
    <lineage>
        <taxon>Bacteria</taxon>
        <taxon>Pseudomonadati</taxon>
        <taxon>Pseudomonadota</taxon>
        <taxon>Betaproteobacteria</taxon>
        <taxon>Burkholderiales</taxon>
        <taxon>Comamonadaceae</taxon>
        <taxon>Serpentinimonas</taxon>
    </lineage>
</organism>
<dbReference type="HAMAP" id="MF_02065">
    <property type="entry name" value="MltG"/>
    <property type="match status" value="1"/>
</dbReference>
<keyword evidence="3 7" id="KW-1133">Transmembrane helix</keyword>
<evidence type="ECO:0000256" key="6">
    <source>
        <dbReference type="ARBA" id="ARBA00023316"/>
    </source>
</evidence>
<comment type="function">
    <text evidence="7">Functions as a peptidoglycan terminase that cleaves nascent peptidoglycan strands endolytically to terminate their elongation.</text>
</comment>
<dbReference type="GO" id="GO:0071555">
    <property type="term" value="P:cell wall organization"/>
    <property type="evidence" value="ECO:0007669"/>
    <property type="project" value="UniProtKB-KW"/>
</dbReference>
<keyword evidence="1 7" id="KW-1003">Cell membrane</keyword>
<dbReference type="PANTHER" id="PTHR30518:SF2">
    <property type="entry name" value="ENDOLYTIC MUREIN TRANSGLYCOSYLASE"/>
    <property type="match status" value="1"/>
</dbReference>
<dbReference type="EMBL" id="AP014568">
    <property type="protein sequence ID" value="BAO80879.1"/>
    <property type="molecule type" value="Genomic_DNA"/>
</dbReference>
<evidence type="ECO:0000256" key="8">
    <source>
        <dbReference type="SAM" id="SignalP"/>
    </source>
</evidence>
<keyword evidence="4 7" id="KW-0472">Membrane</keyword>
<dbReference type="STRING" id="1458425.SRAA_1025"/>
<dbReference type="GO" id="GO:0009252">
    <property type="term" value="P:peptidoglycan biosynthetic process"/>
    <property type="evidence" value="ECO:0007669"/>
    <property type="project" value="UniProtKB-UniRule"/>
</dbReference>
<dbReference type="OrthoDB" id="9814591at2"/>
<keyword evidence="10" id="KW-1185">Reference proteome</keyword>
<comment type="similarity">
    <text evidence="7">Belongs to the transglycosylase MltG family.</text>
</comment>
<feature type="signal peptide" evidence="8">
    <location>
        <begin position="1"/>
        <end position="23"/>
    </location>
</feature>
<evidence type="ECO:0000313" key="9">
    <source>
        <dbReference type="EMBL" id="BAO80879.1"/>
    </source>
</evidence>
<sequence length="335" mass="37214">MFRTLKWLLLAALASAVLLAALAAWWLQRPLPLDPQAQGVVDVVIEPGTSARGVARELVQSGVQTSPDLLFLWFRASGQAHRLQAGTYEIDAQTSPRELLRKLVEGEQALRRLTLLEGWTYHQVLQALRQAEYLRFDLPAGDDPAALMRALGLPHAHPEGRFFPDTYIYPKNGYASALLRQAAQAMERQLAQAWAQRHPNLPLRNPDEALILASIIERETGLASDRPLVSGVFNNRLRIGMRLQADPTVVYGLGPAFEGRLRRIHLETDTPWNTYTRAGLPPTPIAMPGMASLLAAVQPADTQAMFFVARSDGSSAFSRTYAEHNVAIRRYILNQ</sequence>
<dbReference type="EC" id="4.2.2.29" evidence="7"/>
<dbReference type="InterPro" id="IPR003770">
    <property type="entry name" value="MLTG-like"/>
</dbReference>
<protein>
    <recommendedName>
        <fullName evidence="7">Endolytic murein transglycosylase</fullName>
        <ecNumber evidence="7">4.2.2.29</ecNumber>
    </recommendedName>
    <alternativeName>
        <fullName evidence="7">Peptidoglycan lytic transglycosylase</fullName>
    </alternativeName>
    <alternativeName>
        <fullName evidence="7">Peptidoglycan polymerization terminase</fullName>
    </alternativeName>
</protein>
<dbReference type="HOGENOM" id="CLU_025574_0_2_4"/>
<dbReference type="PANTHER" id="PTHR30518">
    <property type="entry name" value="ENDOLYTIC MUREIN TRANSGLYCOSYLASE"/>
    <property type="match status" value="1"/>
</dbReference>
<dbReference type="RefSeq" id="WP_082039921.1">
    <property type="nucleotide sequence ID" value="NZ_AP014568.1"/>
</dbReference>
<accession>A0A060NPQ9</accession>